<dbReference type="NCBIfam" id="TIGR01575">
    <property type="entry name" value="rimI"/>
    <property type="match status" value="1"/>
</dbReference>
<evidence type="ECO:0000256" key="1">
    <source>
        <dbReference type="ARBA" id="ARBA00005395"/>
    </source>
</evidence>
<feature type="binding site" evidence="5">
    <location>
        <position position="102"/>
    </location>
    <ligand>
        <name>acetyl-CoA</name>
        <dbReference type="ChEBI" id="CHEBI:57288"/>
    </ligand>
</feature>
<dbReference type="InterPro" id="IPR050680">
    <property type="entry name" value="YpeA/RimI_acetyltransf"/>
</dbReference>
<dbReference type="PANTHER" id="PTHR43420:SF12">
    <property type="entry name" value="N-ACETYLTRANSFERASE DOMAIN-CONTAINING PROTEIN"/>
    <property type="match status" value="1"/>
</dbReference>
<dbReference type="EC" id="2.3.1.266" evidence="5 6"/>
<dbReference type="GO" id="GO:0008999">
    <property type="term" value="F:protein-N-terminal-alanine acetyltransferase activity"/>
    <property type="evidence" value="ECO:0007669"/>
    <property type="project" value="UniProtKB-EC"/>
</dbReference>
<dbReference type="InterPro" id="IPR043690">
    <property type="entry name" value="RimI"/>
</dbReference>
<evidence type="ECO:0000313" key="8">
    <source>
        <dbReference type="EMBL" id="QYR53999.1"/>
    </source>
</evidence>
<evidence type="ECO:0000259" key="7">
    <source>
        <dbReference type="PROSITE" id="PS51186"/>
    </source>
</evidence>
<feature type="active site" description="Proton acceptor" evidence="5">
    <location>
        <position position="97"/>
    </location>
</feature>
<feature type="active site" description="Proton donor" evidence="5">
    <location>
        <position position="109"/>
    </location>
</feature>
<dbReference type="EMBL" id="CP080544">
    <property type="protein sequence ID" value="QYR53999.1"/>
    <property type="molecule type" value="Genomic_DNA"/>
</dbReference>
<comment type="function">
    <text evidence="5 6">Acetylates the N-terminal alanine of ribosomal protein bS18.</text>
</comment>
<keyword evidence="8" id="KW-0689">Ribosomal protein</keyword>
<keyword evidence="4 5" id="KW-0012">Acyltransferase</keyword>
<accession>A0ABX8WT49</accession>
<organism evidence="8 9">
    <name type="scientific">Lysobacter soyae</name>
    <dbReference type="NCBI Taxonomy" id="2764185"/>
    <lineage>
        <taxon>Bacteria</taxon>
        <taxon>Pseudomonadati</taxon>
        <taxon>Pseudomonadota</taxon>
        <taxon>Gammaproteobacteria</taxon>
        <taxon>Lysobacterales</taxon>
        <taxon>Lysobacteraceae</taxon>
        <taxon>Lysobacter</taxon>
    </lineage>
</organism>
<evidence type="ECO:0000313" key="9">
    <source>
        <dbReference type="Proteomes" id="UP000824755"/>
    </source>
</evidence>
<dbReference type="InterPro" id="IPR000182">
    <property type="entry name" value="GNAT_dom"/>
</dbReference>
<comment type="subcellular location">
    <subcellularLocation>
        <location evidence="5 6">Cytoplasm</location>
    </subcellularLocation>
</comment>
<sequence>MREADLDGVMRVENRGYPHPWSRGTMRDCLHAGYSAWVMEQDGELVAHAVLSFGPGEVHLLNLCVDPQVQSKGLGRQLLRAMMRMAKLRNVEQMLLEVRPSNTAAVALYNSEGFNEIGRRPRYYPAADGAREDAIVMAIELSITSL</sequence>
<keyword evidence="2 5" id="KW-0963">Cytoplasm</keyword>
<comment type="caution">
    <text evidence="5">Lacks conserved residue(s) required for the propagation of feature annotation.</text>
</comment>
<reference evidence="8 9" key="1">
    <citation type="submission" date="2021-08" db="EMBL/GenBank/DDBJ databases">
        <title>Lysobacter sp. strain CJ11 Genome sequencing and assembly.</title>
        <authorList>
            <person name="Kim I."/>
        </authorList>
    </citation>
    <scope>NUCLEOTIDE SEQUENCE [LARGE SCALE GENOMIC DNA]</scope>
    <source>
        <strain evidence="8 9">CJ11</strain>
    </source>
</reference>
<dbReference type="Gene3D" id="3.40.630.30">
    <property type="match status" value="1"/>
</dbReference>
<proteinExistence type="inferred from homology"/>
<dbReference type="CDD" id="cd04301">
    <property type="entry name" value="NAT_SF"/>
    <property type="match status" value="1"/>
</dbReference>
<comment type="similarity">
    <text evidence="1 5 6">Belongs to the acetyltransferase family. RimI subfamily.</text>
</comment>
<name>A0ABX8WT49_9GAMM</name>
<gene>
    <name evidence="5 8" type="primary">rimI</name>
    <name evidence="8" type="ORF">H8L67_09010</name>
</gene>
<keyword evidence="3 5" id="KW-0808">Transferase</keyword>
<dbReference type="GO" id="GO:0005840">
    <property type="term" value="C:ribosome"/>
    <property type="evidence" value="ECO:0007669"/>
    <property type="project" value="UniProtKB-KW"/>
</dbReference>
<keyword evidence="8" id="KW-0687">Ribonucleoprotein</keyword>
<feature type="domain" description="N-acetyltransferase" evidence="7">
    <location>
        <begin position="1"/>
        <end position="142"/>
    </location>
</feature>
<evidence type="ECO:0000256" key="2">
    <source>
        <dbReference type="ARBA" id="ARBA00022490"/>
    </source>
</evidence>
<dbReference type="InterPro" id="IPR016181">
    <property type="entry name" value="Acyl_CoA_acyltransferase"/>
</dbReference>
<dbReference type="Proteomes" id="UP000824755">
    <property type="component" value="Chromosome"/>
</dbReference>
<dbReference type="SUPFAM" id="SSF55729">
    <property type="entry name" value="Acyl-CoA N-acyltransferases (Nat)"/>
    <property type="match status" value="1"/>
</dbReference>
<keyword evidence="9" id="KW-1185">Reference proteome</keyword>
<dbReference type="InterPro" id="IPR006464">
    <property type="entry name" value="AcTrfase_RimI/Ard1"/>
</dbReference>
<comment type="catalytic activity">
    <reaction evidence="5 6">
        <text>N-terminal L-alanyl-[ribosomal protein bS18] + acetyl-CoA = N-terminal N(alpha)-acetyl-L-alanyl-[ribosomal protein bS18] + CoA + H(+)</text>
        <dbReference type="Rhea" id="RHEA:43756"/>
        <dbReference type="Rhea" id="RHEA-COMP:10676"/>
        <dbReference type="Rhea" id="RHEA-COMP:10677"/>
        <dbReference type="ChEBI" id="CHEBI:15378"/>
        <dbReference type="ChEBI" id="CHEBI:57287"/>
        <dbReference type="ChEBI" id="CHEBI:57288"/>
        <dbReference type="ChEBI" id="CHEBI:64718"/>
        <dbReference type="ChEBI" id="CHEBI:83683"/>
        <dbReference type="EC" id="2.3.1.266"/>
    </reaction>
</comment>
<dbReference type="PANTHER" id="PTHR43420">
    <property type="entry name" value="ACETYLTRANSFERASE"/>
    <property type="match status" value="1"/>
</dbReference>
<evidence type="ECO:0000256" key="4">
    <source>
        <dbReference type="ARBA" id="ARBA00023315"/>
    </source>
</evidence>
<evidence type="ECO:0000256" key="6">
    <source>
        <dbReference type="RuleBase" id="RU363094"/>
    </source>
</evidence>
<protein>
    <recommendedName>
        <fullName evidence="5 6">[Ribosomal protein bS18]-alanine N-acetyltransferase</fullName>
        <ecNumber evidence="5 6">2.3.1.266</ecNumber>
    </recommendedName>
</protein>
<dbReference type="Pfam" id="PF00583">
    <property type="entry name" value="Acetyltransf_1"/>
    <property type="match status" value="1"/>
</dbReference>
<evidence type="ECO:0000256" key="5">
    <source>
        <dbReference type="HAMAP-Rule" id="MF_02210"/>
    </source>
</evidence>
<dbReference type="PROSITE" id="PS51186">
    <property type="entry name" value="GNAT"/>
    <property type="match status" value="1"/>
</dbReference>
<dbReference type="HAMAP" id="MF_02210">
    <property type="entry name" value="RimI"/>
    <property type="match status" value="1"/>
</dbReference>
<evidence type="ECO:0000256" key="3">
    <source>
        <dbReference type="ARBA" id="ARBA00022679"/>
    </source>
</evidence>